<name>G3B7X7_CANTC</name>
<feature type="domain" description="Pop1 N-terminal" evidence="4">
    <location>
        <begin position="32"/>
        <end position="248"/>
    </location>
</feature>
<comment type="subcellular location">
    <subcellularLocation>
        <location evidence="1">Nucleus</location>
    </subcellularLocation>
</comment>
<evidence type="ECO:0008006" key="8">
    <source>
        <dbReference type="Google" id="ProtNLM"/>
    </source>
</evidence>
<dbReference type="PANTHER" id="PTHR22731:SF3">
    <property type="entry name" value="RIBONUCLEASES P_MRP PROTEIN SUBUNIT POP1"/>
    <property type="match status" value="1"/>
</dbReference>
<dbReference type="Pfam" id="PF08170">
    <property type="entry name" value="POPLD"/>
    <property type="match status" value="1"/>
</dbReference>
<keyword evidence="2" id="KW-0819">tRNA processing</keyword>
<dbReference type="GeneID" id="18249043"/>
<dbReference type="GO" id="GO:0001682">
    <property type="term" value="P:tRNA 5'-leader removal"/>
    <property type="evidence" value="ECO:0007669"/>
    <property type="project" value="InterPro"/>
</dbReference>
<dbReference type="InterPro" id="IPR012590">
    <property type="entry name" value="POPLD_dom"/>
</dbReference>
<sequence>MDKRKKIFNTRTIRTELADPAYKDGLLSVPEFLGARSFEIRSFEISQLKTRASAANRVFQSLPRILRRRTASHNVKRVPKRLRNRAIREMQDTNITKKKPTSKQIYQLRMSKKLLKLASRVKLLKSVPIDSQTHMKSRIKQLNEQLADLRSSKSHNKPVLNNIMGSYDNTGVNELAVRPKGNLKYSKRQREHVWLTTHVWHAKRFHLVKRWGYQIPLSPTQKCFKSTNRAAKSNTIIFDTSYFDSLIMDYDETVISNLIKPSISVLKGHKSYNGWLYIDSKPVGICLMYCSPAAGKTLLRIHPSIYEELFNHIRETYGVNLQDCRYSLGSIELVGPTSLRSLNKIFHITKEIPEFKNLCNYNDDFQPGTTMSFNIKDPRLWSKPVNPPVSQEMSYNDLIIKLSSGLIDQESILQLFDPEGRNHSYLNQHTTKELNKHPDPAGINESIPILLTKTSSSWCLIVPWFWVLPIWLKLNQISHIHLGGMNQLKQLDFENGRLSYLEDYPYLPESWIDNELQIKLSQQKYNKLPLSKRQREKFEKGLLSFGNDWEFLTKLIFITKKVGKLEDKFEFGQFDENMVKQIRSVDDLVDHVDSSRNFKLCIELFDPNNSFHQSFTRGDYKVDLSKLPKLPIRIVRFELPNGTLNDHARIYVENASHIQNLVGFVTTGGYNLNRGKMAGIGYISAHIPEGTNLVIRNIGTSKEHKIKLI</sequence>
<evidence type="ECO:0000256" key="2">
    <source>
        <dbReference type="ARBA" id="ARBA00022694"/>
    </source>
</evidence>
<dbReference type="InterPro" id="IPR009723">
    <property type="entry name" value="Pop1_N"/>
</dbReference>
<feature type="domain" description="POPLD" evidence="5">
    <location>
        <begin position="457"/>
        <end position="537"/>
    </location>
</feature>
<evidence type="ECO:0000256" key="1">
    <source>
        <dbReference type="ARBA" id="ARBA00004123"/>
    </source>
</evidence>
<evidence type="ECO:0000313" key="6">
    <source>
        <dbReference type="EMBL" id="EGV61680.1"/>
    </source>
</evidence>
<dbReference type="GO" id="GO:0000172">
    <property type="term" value="C:ribonuclease MRP complex"/>
    <property type="evidence" value="ECO:0007669"/>
    <property type="project" value="InterPro"/>
</dbReference>
<proteinExistence type="predicted"/>
<evidence type="ECO:0000313" key="7">
    <source>
        <dbReference type="Proteomes" id="UP000000707"/>
    </source>
</evidence>
<reference evidence="6 7" key="1">
    <citation type="journal article" date="2011" name="Proc. Natl. Acad. Sci. U.S.A.">
        <title>Comparative genomics of xylose-fermenting fungi for enhanced biofuel production.</title>
        <authorList>
            <person name="Wohlbach D.J."/>
            <person name="Kuo A."/>
            <person name="Sato T.K."/>
            <person name="Potts K.M."/>
            <person name="Salamov A.A."/>
            <person name="LaButti K.M."/>
            <person name="Sun H."/>
            <person name="Clum A."/>
            <person name="Pangilinan J.L."/>
            <person name="Lindquist E.A."/>
            <person name="Lucas S."/>
            <person name="Lapidus A."/>
            <person name="Jin M."/>
            <person name="Gunawan C."/>
            <person name="Balan V."/>
            <person name="Dale B.E."/>
            <person name="Jeffries T.W."/>
            <person name="Zinkel R."/>
            <person name="Barry K.W."/>
            <person name="Grigoriev I.V."/>
            <person name="Gasch A.P."/>
        </authorList>
    </citation>
    <scope>NUCLEOTIDE SEQUENCE [LARGE SCALE GENOMIC DNA]</scope>
    <source>
        <strain evidence="7">ATCC 10573 / BCRC 21748 / CBS 615 / JCM 9827 / NBRC 10315 / NRRL Y-1498 / VKM Y-70</strain>
    </source>
</reference>
<dbReference type="KEGG" id="cten:18249043"/>
<protein>
    <recommendedName>
        <fullName evidence="8">POPLD-domain-containing protein</fullName>
    </recommendedName>
</protein>
<dbReference type="Pfam" id="PF06978">
    <property type="entry name" value="POP1_N"/>
    <property type="match status" value="1"/>
</dbReference>
<dbReference type="STRING" id="590646.G3B7X7"/>
<accession>G3B7X7</accession>
<dbReference type="PANTHER" id="PTHR22731">
    <property type="entry name" value="RIBONUCLEASES P/MRP PROTEIN SUBUNIT POP1"/>
    <property type="match status" value="1"/>
</dbReference>
<dbReference type="Proteomes" id="UP000000707">
    <property type="component" value="Unassembled WGS sequence"/>
</dbReference>
<dbReference type="AlphaFoldDB" id="G3B7X7"/>
<dbReference type="eggNOG" id="KOG3322">
    <property type="taxonomic scope" value="Eukaryota"/>
</dbReference>
<organism evidence="7">
    <name type="scientific">Candida tenuis (strain ATCC 10573 / BCRC 21748 / CBS 615 / JCM 9827 / NBRC 10315 / NRRL Y-1498 / VKM Y-70)</name>
    <name type="common">Yeast</name>
    <name type="synonym">Yamadazyma tenuis</name>
    <dbReference type="NCBI Taxonomy" id="590646"/>
    <lineage>
        <taxon>Eukaryota</taxon>
        <taxon>Fungi</taxon>
        <taxon>Dikarya</taxon>
        <taxon>Ascomycota</taxon>
        <taxon>Saccharomycotina</taxon>
        <taxon>Pichiomycetes</taxon>
        <taxon>Debaryomycetaceae</taxon>
        <taxon>Yamadazyma</taxon>
    </lineage>
</organism>
<keyword evidence="3" id="KW-0539">Nucleus</keyword>
<dbReference type="EMBL" id="GL996527">
    <property type="protein sequence ID" value="EGV61680.1"/>
    <property type="molecule type" value="Genomic_DNA"/>
</dbReference>
<keyword evidence="7" id="KW-1185">Reference proteome</keyword>
<dbReference type="InterPro" id="IPR039182">
    <property type="entry name" value="Pop1"/>
</dbReference>
<evidence type="ECO:0000259" key="4">
    <source>
        <dbReference type="Pfam" id="PF06978"/>
    </source>
</evidence>
<gene>
    <name evidence="6" type="ORF">CANTEDRAFT_124668</name>
</gene>
<evidence type="ECO:0000259" key="5">
    <source>
        <dbReference type="Pfam" id="PF08170"/>
    </source>
</evidence>
<dbReference type="GO" id="GO:0005655">
    <property type="term" value="C:nucleolar ribonuclease P complex"/>
    <property type="evidence" value="ECO:0007669"/>
    <property type="project" value="InterPro"/>
</dbReference>
<dbReference type="HOGENOM" id="CLU_007205_0_1_1"/>
<dbReference type="OrthoDB" id="442863at2759"/>
<evidence type="ECO:0000256" key="3">
    <source>
        <dbReference type="ARBA" id="ARBA00023242"/>
    </source>
</evidence>